<dbReference type="AntiFam" id="ANF00059">
    <property type="entry name" value="Ret finger protein-like 3 antisense"/>
</dbReference>
<sequence length="102" mass="10906">SSNADDFEFPVDHETVDAPQPTLKSSEESLVHKDRGDGETPVNARVVQAAPLRFGCSKYSGITHQESNLDAKKGVASLPGFNVKSHPDPGVVIGVSIVEVFF</sequence>
<dbReference type="AlphaFoldDB" id="A0A2I3FSX9"/>
<dbReference type="InParanoid" id="A0A2I3FSX9"/>
<dbReference type="Proteomes" id="UP000001073">
    <property type="component" value="Chromosome 7b"/>
</dbReference>
<dbReference type="OMA" id="SGTICFN"/>
<protein>
    <submittedName>
        <fullName evidence="2">Uncharacterized protein</fullName>
    </submittedName>
</protein>
<reference evidence="2" key="3">
    <citation type="submission" date="2025-09" db="UniProtKB">
        <authorList>
            <consortium name="Ensembl"/>
        </authorList>
    </citation>
    <scope>IDENTIFICATION</scope>
</reference>
<feature type="region of interest" description="Disordered" evidence="1">
    <location>
        <begin position="1"/>
        <end position="42"/>
    </location>
</feature>
<feature type="compositionally biased region" description="Basic and acidic residues" evidence="1">
    <location>
        <begin position="25"/>
        <end position="38"/>
    </location>
</feature>
<evidence type="ECO:0000256" key="1">
    <source>
        <dbReference type="SAM" id="MobiDB-lite"/>
    </source>
</evidence>
<evidence type="ECO:0000313" key="3">
    <source>
        <dbReference type="Proteomes" id="UP000001073"/>
    </source>
</evidence>
<organism evidence="2 3">
    <name type="scientific">Nomascus leucogenys</name>
    <name type="common">Northern white-cheeked gibbon</name>
    <name type="synonym">Hylobates leucogenys</name>
    <dbReference type="NCBI Taxonomy" id="61853"/>
    <lineage>
        <taxon>Eukaryota</taxon>
        <taxon>Metazoa</taxon>
        <taxon>Chordata</taxon>
        <taxon>Craniata</taxon>
        <taxon>Vertebrata</taxon>
        <taxon>Euteleostomi</taxon>
        <taxon>Mammalia</taxon>
        <taxon>Eutheria</taxon>
        <taxon>Euarchontoglires</taxon>
        <taxon>Primates</taxon>
        <taxon>Haplorrhini</taxon>
        <taxon>Catarrhini</taxon>
        <taxon>Hylobatidae</taxon>
        <taxon>Nomascus</taxon>
    </lineage>
</organism>
<evidence type="ECO:0000313" key="2">
    <source>
        <dbReference type="Ensembl" id="ENSNLEP00000024914.1"/>
    </source>
</evidence>
<proteinExistence type="predicted"/>
<dbReference type="EMBL" id="ADFV01124190">
    <property type="status" value="NOT_ANNOTATED_CDS"/>
    <property type="molecule type" value="Genomic_DNA"/>
</dbReference>
<reference evidence="2 3" key="1">
    <citation type="submission" date="2012-10" db="EMBL/GenBank/DDBJ databases">
        <authorList>
            <consortium name="Gibbon Genome Sequencing Consortium"/>
        </authorList>
    </citation>
    <scope>NUCLEOTIDE SEQUENCE [LARGE SCALE GENOMIC DNA]</scope>
</reference>
<keyword evidence="3" id="KW-1185">Reference proteome</keyword>
<dbReference type="GeneTree" id="ENSGT00910000146605"/>
<accession>A0A2I3FSX9</accession>
<dbReference type="STRING" id="61853.ENSNLEP00000024914"/>
<name>A0A2I3FSX9_NOMLE</name>
<reference evidence="2" key="2">
    <citation type="submission" date="2025-08" db="UniProtKB">
        <authorList>
            <consortium name="Ensembl"/>
        </authorList>
    </citation>
    <scope>IDENTIFICATION</scope>
</reference>
<dbReference type="Ensembl" id="ENSNLET00000042994.1">
    <property type="protein sequence ID" value="ENSNLEP00000024914.1"/>
    <property type="gene ID" value="ENSNLEG00000034901.1"/>
</dbReference>